<dbReference type="InterPro" id="IPR022664">
    <property type="entry name" value="DapB_N_CS"/>
</dbReference>
<keyword evidence="8 13" id="KW-0457">Lysine biosynthesis</keyword>
<dbReference type="GO" id="GO:0016726">
    <property type="term" value="F:oxidoreductase activity, acting on CH or CH2 groups, NAD or NADP as acceptor"/>
    <property type="evidence" value="ECO:0007669"/>
    <property type="project" value="UniProtKB-UniRule"/>
</dbReference>
<sequence>MVMIKVLVAGFKGRMGNTTTKMVLENTDFELAGVYDPSASESNLSELPDFENEDVPVYTKAVDIDGSTIDVWIDFTSPVSVYENVKFALSHSISPVIGTTGLTNDQVDELKKIAKKNKVGGLIAPNFGISAVLLMQFAQQAAKYLPDVEIIEMHHDKKLDAPSGTALNTAKLISEVRKQKIQGNPEEKESLIGARGADYEGMRIHSVRLPGYVAHEQVLFGGQGEALTIRQDSFDRISFMSGVEVAVKKIRDYDELLIGLENLL</sequence>
<comment type="similarity">
    <text evidence="1 13">Belongs to the DapB family.</text>
</comment>
<dbReference type="SUPFAM" id="SSF55347">
    <property type="entry name" value="Glyceraldehyde-3-phosphate dehydrogenase-like, C-terminal domain"/>
    <property type="match status" value="1"/>
</dbReference>
<dbReference type="AlphaFoldDB" id="A0A0R1MT08"/>
<dbReference type="GO" id="GO:0009089">
    <property type="term" value="P:lysine biosynthetic process via diaminopimelate"/>
    <property type="evidence" value="ECO:0007669"/>
    <property type="project" value="UniProtKB-UniRule"/>
</dbReference>
<comment type="catalytic activity">
    <reaction evidence="12 13">
        <text>(S)-2,3,4,5-tetrahydrodipicolinate + NAD(+) + H2O = (2S,4S)-4-hydroxy-2,3,4,5-tetrahydrodipicolinate + NADH + H(+)</text>
        <dbReference type="Rhea" id="RHEA:35323"/>
        <dbReference type="ChEBI" id="CHEBI:15377"/>
        <dbReference type="ChEBI" id="CHEBI:15378"/>
        <dbReference type="ChEBI" id="CHEBI:16845"/>
        <dbReference type="ChEBI" id="CHEBI:57540"/>
        <dbReference type="ChEBI" id="CHEBI:57945"/>
        <dbReference type="ChEBI" id="CHEBI:67139"/>
        <dbReference type="EC" id="1.17.1.8"/>
    </reaction>
</comment>
<dbReference type="EMBL" id="AZDX01000001">
    <property type="protein sequence ID" value="KRL08229.1"/>
    <property type="molecule type" value="Genomic_DNA"/>
</dbReference>
<keyword evidence="5 13" id="KW-0220">Diaminopimelate biosynthesis</keyword>
<dbReference type="PIRSF" id="PIRSF000161">
    <property type="entry name" value="DHPR"/>
    <property type="match status" value="1"/>
</dbReference>
<dbReference type="Pfam" id="PF05173">
    <property type="entry name" value="DapB_C"/>
    <property type="match status" value="1"/>
</dbReference>
<evidence type="ECO:0000256" key="10">
    <source>
        <dbReference type="ARBA" id="ARBA00038983"/>
    </source>
</evidence>
<dbReference type="FunFam" id="3.30.360.10:FF:000009">
    <property type="entry name" value="4-hydroxy-tetrahydrodipicolinate reductase"/>
    <property type="match status" value="1"/>
</dbReference>
<comment type="caution">
    <text evidence="13">Was originally thought to be a dihydrodipicolinate reductase (DHDPR), catalyzing the conversion of dihydrodipicolinate to tetrahydrodipicolinate. However, it was shown in E.coli that the substrate of the enzymatic reaction is not dihydrodipicolinate (DHDP) but in fact (2S,4S)-4-hydroxy-2,3,4,5-tetrahydrodipicolinic acid (HTPA), the product released by the DapA-catalyzed reaction.</text>
</comment>
<reference evidence="16 17" key="1">
    <citation type="journal article" date="2015" name="Genome Announc.">
        <title>Expanding the biotechnology potential of lactobacilli through comparative genomics of 213 strains and associated genera.</title>
        <authorList>
            <person name="Sun Z."/>
            <person name="Harris H.M."/>
            <person name="McCann A."/>
            <person name="Guo C."/>
            <person name="Argimon S."/>
            <person name="Zhang W."/>
            <person name="Yang X."/>
            <person name="Jeffery I.B."/>
            <person name="Cooney J.C."/>
            <person name="Kagawa T.F."/>
            <person name="Liu W."/>
            <person name="Song Y."/>
            <person name="Salvetti E."/>
            <person name="Wrobel A."/>
            <person name="Rasinkangas P."/>
            <person name="Parkhill J."/>
            <person name="Rea M.C."/>
            <person name="O'Sullivan O."/>
            <person name="Ritari J."/>
            <person name="Douillard F.P."/>
            <person name="Paul Ross R."/>
            <person name="Yang R."/>
            <person name="Briner A.E."/>
            <person name="Felis G.E."/>
            <person name="de Vos W.M."/>
            <person name="Barrangou R."/>
            <person name="Klaenhammer T.R."/>
            <person name="Caufield P.W."/>
            <person name="Cui Y."/>
            <person name="Zhang H."/>
            <person name="O'Toole P.W."/>
        </authorList>
    </citation>
    <scope>NUCLEOTIDE SEQUENCE [LARGE SCALE GENOMIC DNA]</scope>
    <source>
        <strain evidence="16 17">DSM 19519</strain>
    </source>
</reference>
<feature type="binding site" evidence="13">
    <location>
        <begin position="10"/>
        <end position="15"/>
    </location>
    <ligand>
        <name>NAD(+)</name>
        <dbReference type="ChEBI" id="CHEBI:57540"/>
    </ligand>
</feature>
<dbReference type="GO" id="GO:0005829">
    <property type="term" value="C:cytosol"/>
    <property type="evidence" value="ECO:0007669"/>
    <property type="project" value="TreeGrafter"/>
</dbReference>
<comment type="catalytic activity">
    <reaction evidence="11 13">
        <text>(S)-2,3,4,5-tetrahydrodipicolinate + NADP(+) + H2O = (2S,4S)-4-hydroxy-2,3,4,5-tetrahydrodipicolinate + NADPH + H(+)</text>
        <dbReference type="Rhea" id="RHEA:35331"/>
        <dbReference type="ChEBI" id="CHEBI:15377"/>
        <dbReference type="ChEBI" id="CHEBI:15378"/>
        <dbReference type="ChEBI" id="CHEBI:16845"/>
        <dbReference type="ChEBI" id="CHEBI:57783"/>
        <dbReference type="ChEBI" id="CHEBI:58349"/>
        <dbReference type="ChEBI" id="CHEBI:67139"/>
        <dbReference type="EC" id="1.17.1.8"/>
    </reaction>
</comment>
<name>A0A0R1MT08_9LACO</name>
<evidence type="ECO:0000256" key="5">
    <source>
        <dbReference type="ARBA" id="ARBA00022915"/>
    </source>
</evidence>
<dbReference type="Pfam" id="PF01113">
    <property type="entry name" value="DapB_N"/>
    <property type="match status" value="1"/>
</dbReference>
<comment type="subunit">
    <text evidence="13">Homotetramer.</text>
</comment>
<evidence type="ECO:0000259" key="15">
    <source>
        <dbReference type="Pfam" id="PF05173"/>
    </source>
</evidence>
<dbReference type="InterPro" id="IPR022663">
    <property type="entry name" value="DapB_C"/>
</dbReference>
<feature type="active site" description="Proton donor/acceptor" evidence="13">
    <location>
        <position position="154"/>
    </location>
</feature>
<dbReference type="PANTHER" id="PTHR20836:SF0">
    <property type="entry name" value="4-HYDROXY-TETRAHYDRODIPICOLINATE REDUCTASE 1, CHLOROPLASTIC-RELATED"/>
    <property type="match status" value="1"/>
</dbReference>
<dbReference type="PROSITE" id="PS01298">
    <property type="entry name" value="DAPB"/>
    <property type="match status" value="1"/>
</dbReference>
<dbReference type="EC" id="1.17.1.8" evidence="10 13"/>
<feature type="active site" description="Proton donor" evidence="13">
    <location>
        <position position="158"/>
    </location>
</feature>
<keyword evidence="7 13" id="KW-0520">NAD</keyword>
<comment type="caution">
    <text evidence="13">Lacks conserved residue(s) required for the propagation of feature annotation.</text>
</comment>
<evidence type="ECO:0000256" key="2">
    <source>
        <dbReference type="ARBA" id="ARBA00022490"/>
    </source>
</evidence>
<dbReference type="GO" id="GO:0050661">
    <property type="term" value="F:NADP binding"/>
    <property type="evidence" value="ECO:0007669"/>
    <property type="project" value="UniProtKB-UniRule"/>
</dbReference>
<dbReference type="Gene3D" id="3.30.360.10">
    <property type="entry name" value="Dihydrodipicolinate Reductase, domain 2"/>
    <property type="match status" value="1"/>
</dbReference>
<keyword evidence="6 13" id="KW-0560">Oxidoreductase</keyword>
<dbReference type="Proteomes" id="UP000051448">
    <property type="component" value="Unassembled WGS sequence"/>
</dbReference>
<dbReference type="PATRIC" id="fig|1423759.3.peg.18"/>
<evidence type="ECO:0000256" key="1">
    <source>
        <dbReference type="ARBA" id="ARBA00006642"/>
    </source>
</evidence>
<evidence type="ECO:0000256" key="11">
    <source>
        <dbReference type="ARBA" id="ARBA00049080"/>
    </source>
</evidence>
<evidence type="ECO:0000256" key="6">
    <source>
        <dbReference type="ARBA" id="ARBA00023002"/>
    </source>
</evidence>
<protein>
    <recommendedName>
        <fullName evidence="10 13">4-hydroxy-tetrahydrodipicolinate reductase</fullName>
        <shortName evidence="13">HTPA reductase</shortName>
        <ecNumber evidence="10 13">1.17.1.8</ecNumber>
    </recommendedName>
</protein>
<dbReference type="Gene3D" id="3.40.50.720">
    <property type="entry name" value="NAD(P)-binding Rossmann-like Domain"/>
    <property type="match status" value="1"/>
</dbReference>
<dbReference type="InterPro" id="IPR036291">
    <property type="entry name" value="NAD(P)-bd_dom_sf"/>
</dbReference>
<feature type="binding site" evidence="13">
    <location>
        <position position="155"/>
    </location>
    <ligand>
        <name>(S)-2,3,4,5-tetrahydrodipicolinate</name>
        <dbReference type="ChEBI" id="CHEBI:16845"/>
    </ligand>
</feature>
<comment type="pathway">
    <text evidence="9 13">Amino-acid biosynthesis; L-lysine biosynthesis via DAP pathway; (S)-tetrahydrodipicolinate from L-aspartate: step 4/4.</text>
</comment>
<feature type="binding site" evidence="13">
    <location>
        <position position="36"/>
    </location>
    <ligand>
        <name>NAD(+)</name>
        <dbReference type="ChEBI" id="CHEBI:57540"/>
    </ligand>
</feature>
<feature type="domain" description="Dihydrodipicolinate reductase N-terminal" evidence="14">
    <location>
        <begin position="4"/>
        <end position="127"/>
    </location>
</feature>
<dbReference type="STRING" id="1423759.FC92_GL000018"/>
<dbReference type="GO" id="GO:0019877">
    <property type="term" value="P:diaminopimelate biosynthetic process"/>
    <property type="evidence" value="ECO:0007669"/>
    <property type="project" value="UniProtKB-UniRule"/>
</dbReference>
<dbReference type="InterPro" id="IPR023940">
    <property type="entry name" value="DHDPR_bac"/>
</dbReference>
<dbReference type="NCBIfam" id="TIGR00036">
    <property type="entry name" value="dapB"/>
    <property type="match status" value="1"/>
</dbReference>
<comment type="subcellular location">
    <subcellularLocation>
        <location evidence="13">Cytoplasm</location>
    </subcellularLocation>
</comment>
<evidence type="ECO:0000313" key="17">
    <source>
        <dbReference type="Proteomes" id="UP000051448"/>
    </source>
</evidence>
<evidence type="ECO:0000256" key="9">
    <source>
        <dbReference type="ARBA" id="ARBA00037922"/>
    </source>
</evidence>
<feature type="binding site" evidence="13">
    <location>
        <begin position="124"/>
        <end position="127"/>
    </location>
    <ligand>
        <name>NAD(+)</name>
        <dbReference type="ChEBI" id="CHEBI:57540"/>
    </ligand>
</feature>
<keyword evidence="2 13" id="KW-0963">Cytoplasm</keyword>
<keyword evidence="3 13" id="KW-0028">Amino-acid biosynthesis</keyword>
<evidence type="ECO:0000259" key="14">
    <source>
        <dbReference type="Pfam" id="PF01113"/>
    </source>
</evidence>
<keyword evidence="17" id="KW-1185">Reference proteome</keyword>
<accession>A0A0R1MT08</accession>
<evidence type="ECO:0000256" key="3">
    <source>
        <dbReference type="ARBA" id="ARBA00022605"/>
    </source>
</evidence>
<feature type="binding site" evidence="13">
    <location>
        <begin position="164"/>
        <end position="165"/>
    </location>
    <ligand>
        <name>(S)-2,3,4,5-tetrahydrodipicolinate</name>
        <dbReference type="ChEBI" id="CHEBI:16845"/>
    </ligand>
</feature>
<evidence type="ECO:0000313" key="16">
    <source>
        <dbReference type="EMBL" id="KRL08229.1"/>
    </source>
</evidence>
<evidence type="ECO:0000256" key="12">
    <source>
        <dbReference type="ARBA" id="ARBA00049396"/>
    </source>
</evidence>
<proteinExistence type="inferred from homology"/>
<evidence type="ECO:0000256" key="13">
    <source>
        <dbReference type="HAMAP-Rule" id="MF_00102"/>
    </source>
</evidence>
<keyword evidence="4 13" id="KW-0521">NADP</keyword>
<feature type="domain" description="Dihydrodipicolinate reductase C-terminal" evidence="15">
    <location>
        <begin position="131"/>
        <end position="264"/>
    </location>
</feature>
<evidence type="ECO:0000256" key="7">
    <source>
        <dbReference type="ARBA" id="ARBA00023027"/>
    </source>
</evidence>
<dbReference type="GO" id="GO:0008839">
    <property type="term" value="F:4-hydroxy-tetrahydrodipicolinate reductase"/>
    <property type="evidence" value="ECO:0007669"/>
    <property type="project" value="UniProtKB-UniRule"/>
</dbReference>
<organism evidence="16 17">
    <name type="scientific">Liquorilactobacillus hordei DSM 19519</name>
    <dbReference type="NCBI Taxonomy" id="1423759"/>
    <lineage>
        <taxon>Bacteria</taxon>
        <taxon>Bacillati</taxon>
        <taxon>Bacillota</taxon>
        <taxon>Bacilli</taxon>
        <taxon>Lactobacillales</taxon>
        <taxon>Lactobacillaceae</taxon>
        <taxon>Liquorilactobacillus</taxon>
    </lineage>
</organism>
<dbReference type="CDD" id="cd02274">
    <property type="entry name" value="DHDPR_N"/>
    <property type="match status" value="1"/>
</dbReference>
<dbReference type="InterPro" id="IPR000846">
    <property type="entry name" value="DapB_N"/>
</dbReference>
<comment type="caution">
    <text evidence="16">The sequence shown here is derived from an EMBL/GenBank/DDBJ whole genome shotgun (WGS) entry which is preliminary data.</text>
</comment>
<dbReference type="UniPathway" id="UPA00034">
    <property type="reaction ID" value="UER00018"/>
</dbReference>
<comment type="function">
    <text evidence="13">Catalyzes the conversion of 4-hydroxy-tetrahydrodipicolinate (HTPA) to tetrahydrodipicolinate.</text>
</comment>
<dbReference type="PANTHER" id="PTHR20836">
    <property type="entry name" value="DIHYDRODIPICOLINATE REDUCTASE"/>
    <property type="match status" value="1"/>
</dbReference>
<dbReference type="GO" id="GO:0051287">
    <property type="term" value="F:NAD binding"/>
    <property type="evidence" value="ECO:0007669"/>
    <property type="project" value="UniProtKB-UniRule"/>
</dbReference>
<dbReference type="HAMAP" id="MF_00102">
    <property type="entry name" value="DapB"/>
    <property type="match status" value="1"/>
</dbReference>
<dbReference type="SUPFAM" id="SSF51735">
    <property type="entry name" value="NAD(P)-binding Rossmann-fold domains"/>
    <property type="match status" value="1"/>
</dbReference>
<evidence type="ECO:0000256" key="4">
    <source>
        <dbReference type="ARBA" id="ARBA00022857"/>
    </source>
</evidence>
<feature type="binding site" evidence="13">
    <location>
        <begin position="98"/>
        <end position="100"/>
    </location>
    <ligand>
        <name>NAD(+)</name>
        <dbReference type="ChEBI" id="CHEBI:57540"/>
    </ligand>
</feature>
<gene>
    <name evidence="13" type="primary">dapB</name>
    <name evidence="16" type="ORF">FC92_GL000018</name>
</gene>
<evidence type="ECO:0000256" key="8">
    <source>
        <dbReference type="ARBA" id="ARBA00023154"/>
    </source>
</evidence>